<dbReference type="InterPro" id="IPR049449">
    <property type="entry name" value="TesB_ACOT8-like_N"/>
</dbReference>
<dbReference type="CDD" id="cd03443">
    <property type="entry name" value="PaaI_thioesterase"/>
    <property type="match status" value="1"/>
</dbReference>
<dbReference type="SUPFAM" id="SSF54637">
    <property type="entry name" value="Thioesterase/thiol ester dehydrase-isomerase"/>
    <property type="match status" value="1"/>
</dbReference>
<organism evidence="2">
    <name type="scientific">hydrothermal vent metagenome</name>
    <dbReference type="NCBI Taxonomy" id="652676"/>
    <lineage>
        <taxon>unclassified sequences</taxon>
        <taxon>metagenomes</taxon>
        <taxon>ecological metagenomes</taxon>
    </lineage>
</organism>
<sequence length="142" mass="15970">MIEAFLSKLKGQQDFDESLEISPYAKMMGFRLTCQDGQLITVMKYHGDLVGSPFPPALHGGTVAALLEMSALMQLIWNIDQTHIPKTIDITIDYLRSGKPEDTFSKARIYRQGRRYATLHTEAWQSDPAKPIASAMLHFQLG</sequence>
<name>A0A3B0RJP6_9ZZZZ</name>
<evidence type="ECO:0000259" key="1">
    <source>
        <dbReference type="Pfam" id="PF13622"/>
    </source>
</evidence>
<feature type="domain" description="Acyl-CoA thioesterase-like N-terminal HotDog" evidence="1">
    <location>
        <begin position="57"/>
        <end position="139"/>
    </location>
</feature>
<reference evidence="2" key="1">
    <citation type="submission" date="2018-06" db="EMBL/GenBank/DDBJ databases">
        <authorList>
            <person name="Zhirakovskaya E."/>
        </authorList>
    </citation>
    <scope>NUCLEOTIDE SEQUENCE</scope>
</reference>
<dbReference type="Pfam" id="PF13622">
    <property type="entry name" value="4HBT_3"/>
    <property type="match status" value="1"/>
</dbReference>
<proteinExistence type="predicted"/>
<dbReference type="Gene3D" id="3.10.129.10">
    <property type="entry name" value="Hotdog Thioesterase"/>
    <property type="match status" value="1"/>
</dbReference>
<dbReference type="AlphaFoldDB" id="A0A3B0RJP6"/>
<accession>A0A3B0RJP6</accession>
<gene>
    <name evidence="2" type="ORF">MNBD_ALPHA02-894</name>
</gene>
<protein>
    <recommendedName>
        <fullName evidence="1">Acyl-CoA thioesterase-like N-terminal HotDog domain-containing protein</fullName>
    </recommendedName>
</protein>
<evidence type="ECO:0000313" key="2">
    <source>
        <dbReference type="EMBL" id="VAV92239.1"/>
    </source>
</evidence>
<dbReference type="EMBL" id="UOED01000074">
    <property type="protein sequence ID" value="VAV92239.1"/>
    <property type="molecule type" value="Genomic_DNA"/>
</dbReference>
<dbReference type="InterPro" id="IPR029069">
    <property type="entry name" value="HotDog_dom_sf"/>
</dbReference>